<evidence type="ECO:0000256" key="1">
    <source>
        <dbReference type="SAM" id="MobiDB-lite"/>
    </source>
</evidence>
<protein>
    <recommendedName>
        <fullName evidence="2">Retrotransposon Copia-like N-terminal domain-containing protein</fullName>
    </recommendedName>
</protein>
<feature type="region of interest" description="Disordered" evidence="1">
    <location>
        <begin position="162"/>
        <end position="186"/>
    </location>
</feature>
<proteinExistence type="predicted"/>
<feature type="domain" description="Retrotransposon Copia-like N-terminal" evidence="2">
    <location>
        <begin position="20"/>
        <end position="61"/>
    </location>
</feature>
<dbReference type="PANTHER" id="PTHR37610:SF101">
    <property type="entry name" value="(RAPE) HYPOTHETICAL PROTEIN"/>
    <property type="match status" value="1"/>
</dbReference>
<evidence type="ECO:0000313" key="4">
    <source>
        <dbReference type="Proteomes" id="UP001454036"/>
    </source>
</evidence>
<dbReference type="Pfam" id="PF14244">
    <property type="entry name" value="Retrotran_gag_3"/>
    <property type="match status" value="1"/>
</dbReference>
<comment type="caution">
    <text evidence="3">The sequence shown here is derived from an EMBL/GenBank/DDBJ whole genome shotgun (WGS) entry which is preliminary data.</text>
</comment>
<dbReference type="PANTHER" id="PTHR37610">
    <property type="entry name" value="CCHC-TYPE DOMAIN-CONTAINING PROTEIN"/>
    <property type="match status" value="1"/>
</dbReference>
<dbReference type="EMBL" id="BAABME010004136">
    <property type="protein sequence ID" value="GAA0161299.1"/>
    <property type="molecule type" value="Genomic_DNA"/>
</dbReference>
<name>A0AAV3QB49_LITER</name>
<dbReference type="InterPro" id="IPR029472">
    <property type="entry name" value="Copia-like_N"/>
</dbReference>
<keyword evidence="4" id="KW-1185">Reference proteome</keyword>
<sequence length="186" mass="21259">MAEEEGKIDLSSPYYLGSGDQPGNLITHVILQNDNYLVWSRAMTLARRKFVFIDGAITKPTTKSTSLNWDAINSKLVSWILRSVDSKLTSTLPYFDDTNGPRLQQIRVEITTCRQTKTMSVDDYYNKLIGLLMNTHDSSLFTTVLVARDGYVEKSKPYRHRNLADVKNGGKKEVGKRRREAKHYPR</sequence>
<evidence type="ECO:0000259" key="2">
    <source>
        <dbReference type="Pfam" id="PF14244"/>
    </source>
</evidence>
<gene>
    <name evidence="3" type="ORF">LIER_17647</name>
</gene>
<feature type="compositionally biased region" description="Basic and acidic residues" evidence="1">
    <location>
        <begin position="162"/>
        <end position="173"/>
    </location>
</feature>
<feature type="compositionally biased region" description="Basic residues" evidence="1">
    <location>
        <begin position="174"/>
        <end position="186"/>
    </location>
</feature>
<dbReference type="AlphaFoldDB" id="A0AAV3QB49"/>
<accession>A0AAV3QB49</accession>
<organism evidence="3 4">
    <name type="scientific">Lithospermum erythrorhizon</name>
    <name type="common">Purple gromwell</name>
    <name type="synonym">Lithospermum officinale var. erythrorhizon</name>
    <dbReference type="NCBI Taxonomy" id="34254"/>
    <lineage>
        <taxon>Eukaryota</taxon>
        <taxon>Viridiplantae</taxon>
        <taxon>Streptophyta</taxon>
        <taxon>Embryophyta</taxon>
        <taxon>Tracheophyta</taxon>
        <taxon>Spermatophyta</taxon>
        <taxon>Magnoliopsida</taxon>
        <taxon>eudicotyledons</taxon>
        <taxon>Gunneridae</taxon>
        <taxon>Pentapetalae</taxon>
        <taxon>asterids</taxon>
        <taxon>lamiids</taxon>
        <taxon>Boraginales</taxon>
        <taxon>Boraginaceae</taxon>
        <taxon>Boraginoideae</taxon>
        <taxon>Lithospermeae</taxon>
        <taxon>Lithospermum</taxon>
    </lineage>
</organism>
<reference evidence="3 4" key="1">
    <citation type="submission" date="2024-01" db="EMBL/GenBank/DDBJ databases">
        <title>The complete chloroplast genome sequence of Lithospermum erythrorhizon: insights into the phylogenetic relationship among Boraginaceae species and the maternal lineages of purple gromwells.</title>
        <authorList>
            <person name="Okada T."/>
            <person name="Watanabe K."/>
        </authorList>
    </citation>
    <scope>NUCLEOTIDE SEQUENCE [LARGE SCALE GENOMIC DNA]</scope>
</reference>
<evidence type="ECO:0000313" key="3">
    <source>
        <dbReference type="EMBL" id="GAA0161299.1"/>
    </source>
</evidence>
<dbReference type="Proteomes" id="UP001454036">
    <property type="component" value="Unassembled WGS sequence"/>
</dbReference>